<sequence>MIDFRYHIVSLISVFLALAVGIALGAGPLKETIGDSLTGQVEQLRQDRDALRSDLDATEQTQADQKAYLEAAAPRLLSGALTDRRVAIVTIGAVDDDSVAAVTSQLDSAGATVSAQVEVTDSWTDPSLRSFRQALAGNLVTYLEPAPAESAGPDVELAEALIQGLTGADPASPNELSESASLILELLANDESKLITVAEPVSTPADAVVILTSSDPEETATAEGSQDVVAAEVAIASAAQARSEGAVVATVRSSEGDLVSTILADGDLAQELTTVTGVDQITGQISIPLALNARIGTVVGHYGFGDGETVMPERVTVTAVDRTPAVVPVDPASDVQATG</sequence>
<comment type="caution">
    <text evidence="1">The sequence shown here is derived from an EMBL/GenBank/DDBJ whole genome shotgun (WGS) entry which is preliminary data.</text>
</comment>
<reference evidence="1 2" key="1">
    <citation type="submission" date="2019-01" db="EMBL/GenBank/DDBJ databases">
        <title>Novel species of Cellulomonas.</title>
        <authorList>
            <person name="Liu Q."/>
            <person name="Xin Y.-H."/>
        </authorList>
    </citation>
    <scope>NUCLEOTIDE SEQUENCE [LARGE SCALE GENOMIC DNA]</scope>
    <source>
        <strain evidence="1 2">HLT2-17</strain>
    </source>
</reference>
<protein>
    <submittedName>
        <fullName evidence="1">Copper transporter</fullName>
    </submittedName>
</protein>
<dbReference type="EMBL" id="SDWW01000031">
    <property type="protein sequence ID" value="RYV50564.1"/>
    <property type="molecule type" value="Genomic_DNA"/>
</dbReference>
<dbReference type="GO" id="GO:0016020">
    <property type="term" value="C:membrane"/>
    <property type="evidence" value="ECO:0007669"/>
    <property type="project" value="InterPro"/>
</dbReference>
<evidence type="ECO:0000313" key="2">
    <source>
        <dbReference type="Proteomes" id="UP000293764"/>
    </source>
</evidence>
<name>A0A4V1ZH25_9MICO</name>
<accession>A0A4V1ZH25</accession>
<proteinExistence type="predicted"/>
<dbReference type="AlphaFoldDB" id="A0A4V1ZH25"/>
<dbReference type="RefSeq" id="WP_130103129.1">
    <property type="nucleotide sequence ID" value="NZ_SDWW01000031.1"/>
</dbReference>
<keyword evidence="2" id="KW-1185">Reference proteome</keyword>
<dbReference type="InterPro" id="IPR021522">
    <property type="entry name" value="MctB"/>
</dbReference>
<evidence type="ECO:0000313" key="1">
    <source>
        <dbReference type="EMBL" id="RYV50564.1"/>
    </source>
</evidence>
<gene>
    <name evidence="1" type="ORF">EUA98_13090</name>
</gene>
<organism evidence="1 2">
    <name type="scientific">Pengzhenrongella frigida</name>
    <dbReference type="NCBI Taxonomy" id="1259133"/>
    <lineage>
        <taxon>Bacteria</taxon>
        <taxon>Bacillati</taxon>
        <taxon>Actinomycetota</taxon>
        <taxon>Actinomycetes</taxon>
        <taxon>Micrococcales</taxon>
        <taxon>Pengzhenrongella</taxon>
    </lineage>
</organism>
<dbReference type="GO" id="GO:0055070">
    <property type="term" value="P:copper ion homeostasis"/>
    <property type="evidence" value="ECO:0007669"/>
    <property type="project" value="InterPro"/>
</dbReference>
<dbReference type="Pfam" id="PF11382">
    <property type="entry name" value="MctB"/>
    <property type="match status" value="1"/>
</dbReference>
<dbReference type="Proteomes" id="UP000293764">
    <property type="component" value="Unassembled WGS sequence"/>
</dbReference>
<dbReference type="OrthoDB" id="4350157at2"/>